<evidence type="ECO:0000313" key="1">
    <source>
        <dbReference type="EMBL" id="GER46123.1"/>
    </source>
</evidence>
<dbReference type="Proteomes" id="UP000325081">
    <property type="component" value="Unassembled WGS sequence"/>
</dbReference>
<keyword evidence="2" id="KW-1185">Reference proteome</keyword>
<organism evidence="1 2">
    <name type="scientific">Striga asiatica</name>
    <name type="common">Asiatic witchweed</name>
    <name type="synonym">Buchnera asiatica</name>
    <dbReference type="NCBI Taxonomy" id="4170"/>
    <lineage>
        <taxon>Eukaryota</taxon>
        <taxon>Viridiplantae</taxon>
        <taxon>Streptophyta</taxon>
        <taxon>Embryophyta</taxon>
        <taxon>Tracheophyta</taxon>
        <taxon>Spermatophyta</taxon>
        <taxon>Magnoliopsida</taxon>
        <taxon>eudicotyledons</taxon>
        <taxon>Gunneridae</taxon>
        <taxon>Pentapetalae</taxon>
        <taxon>asterids</taxon>
        <taxon>lamiids</taxon>
        <taxon>Lamiales</taxon>
        <taxon>Orobanchaceae</taxon>
        <taxon>Buchnereae</taxon>
        <taxon>Striga</taxon>
    </lineage>
</organism>
<keyword evidence="1" id="KW-0418">Kinase</keyword>
<keyword evidence="1" id="KW-0808">Transferase</keyword>
<sequence>MAFLVICHYERLREGRQVDVDVGVWLKGSQVVGFSKKTEAPSISKWTRLGFGKRERTWSETSDFRESRKGAISQRPTREDKELKKKYRIIKELGFGVAIRSGLAASEDRSSRVIVVPGVVLRRAARQEEKESGYKVVGEGIGNSFVFGNSIIKSQQGKGVSPSGSEDSFVKESSEAESQARDAVFLGSAISFLIWFWKNTRKRRSGFAIGGLASGVVLPSKASKSVNIPDDQSQASKLQFSIYEIFGLILGQGIISSSYGYVFDLCHDLVLQPLLISQPLLRGTKGRELGQKGENAMVKWFPFCYKEGTSEKPEVKSYMSGQERRFLIYHFFGSFYEKGENQLID</sequence>
<protein>
    <submittedName>
        <fullName evidence="1">FGGY family of carbohydrate kinase</fullName>
    </submittedName>
</protein>
<comment type="caution">
    <text evidence="1">The sequence shown here is derived from an EMBL/GenBank/DDBJ whole genome shotgun (WGS) entry which is preliminary data.</text>
</comment>
<dbReference type="GO" id="GO:0016301">
    <property type="term" value="F:kinase activity"/>
    <property type="evidence" value="ECO:0007669"/>
    <property type="project" value="UniProtKB-KW"/>
</dbReference>
<accession>A0A5A7QL45</accession>
<dbReference type="EMBL" id="BKCP01007405">
    <property type="protein sequence ID" value="GER46123.1"/>
    <property type="molecule type" value="Genomic_DNA"/>
</dbReference>
<reference evidence="2" key="1">
    <citation type="journal article" date="2019" name="Curr. Biol.">
        <title>Genome Sequence of Striga asiatica Provides Insight into the Evolution of Plant Parasitism.</title>
        <authorList>
            <person name="Yoshida S."/>
            <person name="Kim S."/>
            <person name="Wafula E.K."/>
            <person name="Tanskanen J."/>
            <person name="Kim Y.M."/>
            <person name="Honaas L."/>
            <person name="Yang Z."/>
            <person name="Spallek T."/>
            <person name="Conn C.E."/>
            <person name="Ichihashi Y."/>
            <person name="Cheong K."/>
            <person name="Cui S."/>
            <person name="Der J.P."/>
            <person name="Gundlach H."/>
            <person name="Jiao Y."/>
            <person name="Hori C."/>
            <person name="Ishida J.K."/>
            <person name="Kasahara H."/>
            <person name="Kiba T."/>
            <person name="Kim M.S."/>
            <person name="Koo N."/>
            <person name="Laohavisit A."/>
            <person name="Lee Y.H."/>
            <person name="Lumba S."/>
            <person name="McCourt P."/>
            <person name="Mortimer J.C."/>
            <person name="Mutuku J.M."/>
            <person name="Nomura T."/>
            <person name="Sasaki-Sekimoto Y."/>
            <person name="Seto Y."/>
            <person name="Wang Y."/>
            <person name="Wakatake T."/>
            <person name="Sakakibara H."/>
            <person name="Demura T."/>
            <person name="Yamaguchi S."/>
            <person name="Yoneyama K."/>
            <person name="Manabe R.I."/>
            <person name="Nelson D.C."/>
            <person name="Schulman A.H."/>
            <person name="Timko M.P."/>
            <person name="dePamphilis C.W."/>
            <person name="Choi D."/>
            <person name="Shirasu K."/>
        </authorList>
    </citation>
    <scope>NUCLEOTIDE SEQUENCE [LARGE SCALE GENOMIC DNA]</scope>
    <source>
        <strain evidence="2">cv. UVA1</strain>
    </source>
</reference>
<evidence type="ECO:0000313" key="2">
    <source>
        <dbReference type="Proteomes" id="UP000325081"/>
    </source>
</evidence>
<name>A0A5A7QL45_STRAF</name>
<gene>
    <name evidence="1" type="ORF">STAS_23166</name>
</gene>
<dbReference type="AlphaFoldDB" id="A0A5A7QL45"/>
<proteinExistence type="predicted"/>